<feature type="region of interest" description="Disordered" evidence="1">
    <location>
        <begin position="201"/>
        <end position="246"/>
    </location>
</feature>
<comment type="caution">
    <text evidence="3">The sequence shown here is derived from an EMBL/GenBank/DDBJ whole genome shotgun (WGS) entry which is preliminary data.</text>
</comment>
<feature type="compositionally biased region" description="Low complexity" evidence="1">
    <location>
        <begin position="207"/>
        <end position="219"/>
    </location>
</feature>
<dbReference type="PANTHER" id="PTHR22801:SF63">
    <property type="entry name" value="C-TYPE LECTIN DOMAIN-CONTAINING PROTEIN"/>
    <property type="match status" value="1"/>
</dbReference>
<name>A0AAV2RNF3_MEGNR</name>
<feature type="domain" description="C-type lectin" evidence="2">
    <location>
        <begin position="255"/>
        <end position="373"/>
    </location>
</feature>
<dbReference type="SMART" id="SM00034">
    <property type="entry name" value="CLECT"/>
    <property type="match status" value="2"/>
</dbReference>
<dbReference type="InterPro" id="IPR001304">
    <property type="entry name" value="C-type_lectin-like"/>
</dbReference>
<feature type="region of interest" description="Disordered" evidence="1">
    <location>
        <begin position="451"/>
        <end position="470"/>
    </location>
</feature>
<dbReference type="InterPro" id="IPR050801">
    <property type="entry name" value="Ca-Dep_Lectins_ImmuneDev"/>
</dbReference>
<dbReference type="SUPFAM" id="SSF56436">
    <property type="entry name" value="C-type lectin-like"/>
    <property type="match status" value="2"/>
</dbReference>
<dbReference type="Gene3D" id="3.10.100.10">
    <property type="entry name" value="Mannose-Binding Protein A, subunit A"/>
    <property type="match status" value="2"/>
</dbReference>
<sequence>MEVFRYTCLVMIVSHFPSTSPMLRRGSLKQDLPKPKGCPAPFNKYGIYCMYYGGSFHKRASAAAYCASLSSTLAYPATGDLAGWQTAVKEAVPSRNLPWSGASRHIEDGVVVWRWINSSEVTSNAWSPGFPKSDDNDCACVKASSGQLMDTGCSYWTNMLCQVPGTVVPDRTTAAPAPAVATAPVPTASGKSKVPRTIVPDRTTAAVVPVETTSPSVPKTSEKSKGKSGQSKGKSGQSKGKSGQSKGCTLPFTEYGHYCMYYDGIYRTQTSSAEYCASLGSTLANPSTGDLAAWQAAVVDAVPNKYSPWSGALRHNEDGNVVWRWINNSEVSSDAWSPGYPRSDNSRNCAYVKGSSGRLEDYLCSYGTATLCQVPTTSIVTEGTNTATVTTETTTPVTTTSEQSQVSTTSIVTEGINTATVTTETTMPVTSTSEQSQVSTLTIVTDRTTAATLPKETTTPVTTTSGQSPAHSVGSSVTGIICILLLAIAQRFLTQDIEQNQYQICNT</sequence>
<evidence type="ECO:0000256" key="1">
    <source>
        <dbReference type="SAM" id="MobiDB-lite"/>
    </source>
</evidence>
<evidence type="ECO:0000259" key="2">
    <source>
        <dbReference type="PROSITE" id="PS50041"/>
    </source>
</evidence>
<organism evidence="3 4">
    <name type="scientific">Meganyctiphanes norvegica</name>
    <name type="common">Northern krill</name>
    <name type="synonym">Thysanopoda norvegica</name>
    <dbReference type="NCBI Taxonomy" id="48144"/>
    <lineage>
        <taxon>Eukaryota</taxon>
        <taxon>Metazoa</taxon>
        <taxon>Ecdysozoa</taxon>
        <taxon>Arthropoda</taxon>
        <taxon>Crustacea</taxon>
        <taxon>Multicrustacea</taxon>
        <taxon>Malacostraca</taxon>
        <taxon>Eumalacostraca</taxon>
        <taxon>Eucarida</taxon>
        <taxon>Euphausiacea</taxon>
        <taxon>Euphausiidae</taxon>
        <taxon>Meganyctiphanes</taxon>
    </lineage>
</organism>
<dbReference type="AlphaFoldDB" id="A0AAV2RNF3"/>
<accession>A0AAV2RNF3</accession>
<feature type="compositionally biased region" description="Low complexity" evidence="1">
    <location>
        <begin position="227"/>
        <end position="246"/>
    </location>
</feature>
<feature type="domain" description="C-type lectin" evidence="2">
    <location>
        <begin position="45"/>
        <end position="162"/>
    </location>
</feature>
<reference evidence="3 4" key="1">
    <citation type="submission" date="2024-05" db="EMBL/GenBank/DDBJ databases">
        <authorList>
            <person name="Wallberg A."/>
        </authorList>
    </citation>
    <scope>NUCLEOTIDE SEQUENCE [LARGE SCALE GENOMIC DNA]</scope>
</reference>
<dbReference type="EMBL" id="CAXKWB010028889">
    <property type="protein sequence ID" value="CAL4134632.1"/>
    <property type="molecule type" value="Genomic_DNA"/>
</dbReference>
<dbReference type="CDD" id="cd00037">
    <property type="entry name" value="CLECT"/>
    <property type="match status" value="2"/>
</dbReference>
<dbReference type="PANTHER" id="PTHR22801">
    <property type="entry name" value="LITHOSTATHINE"/>
    <property type="match status" value="1"/>
</dbReference>
<evidence type="ECO:0000313" key="4">
    <source>
        <dbReference type="Proteomes" id="UP001497623"/>
    </source>
</evidence>
<evidence type="ECO:0000313" key="3">
    <source>
        <dbReference type="EMBL" id="CAL4134632.1"/>
    </source>
</evidence>
<gene>
    <name evidence="3" type="ORF">MNOR_LOCUS27444</name>
</gene>
<proteinExistence type="predicted"/>
<keyword evidence="4" id="KW-1185">Reference proteome</keyword>
<dbReference type="InterPro" id="IPR016187">
    <property type="entry name" value="CTDL_fold"/>
</dbReference>
<dbReference type="Pfam" id="PF00059">
    <property type="entry name" value="Lectin_C"/>
    <property type="match status" value="2"/>
</dbReference>
<dbReference type="PROSITE" id="PS50041">
    <property type="entry name" value="C_TYPE_LECTIN_2"/>
    <property type="match status" value="2"/>
</dbReference>
<feature type="compositionally biased region" description="Low complexity" evidence="1">
    <location>
        <begin position="451"/>
        <end position="464"/>
    </location>
</feature>
<dbReference type="Proteomes" id="UP001497623">
    <property type="component" value="Unassembled WGS sequence"/>
</dbReference>
<dbReference type="InterPro" id="IPR016186">
    <property type="entry name" value="C-type_lectin-like/link_sf"/>
</dbReference>
<protein>
    <recommendedName>
        <fullName evidence="2">C-type lectin domain-containing protein</fullName>
    </recommendedName>
</protein>